<keyword evidence="2" id="KW-1185">Reference proteome</keyword>
<comment type="caution">
    <text evidence="1">The sequence shown here is derived from an EMBL/GenBank/DDBJ whole genome shotgun (WGS) entry which is preliminary data.</text>
</comment>
<reference evidence="1 2" key="1">
    <citation type="submission" date="2020-08" db="EMBL/GenBank/DDBJ databases">
        <title>Sequencing the genomes of 1000 actinobacteria strains.</title>
        <authorList>
            <person name="Klenk H.-P."/>
        </authorList>
    </citation>
    <scope>NUCLEOTIDE SEQUENCE [LARGE SCALE GENOMIC DNA]</scope>
    <source>
        <strain evidence="1 2">DSM 40084</strain>
    </source>
</reference>
<evidence type="ECO:0000313" key="2">
    <source>
        <dbReference type="Proteomes" id="UP000590647"/>
    </source>
</evidence>
<protein>
    <submittedName>
        <fullName evidence="1">Uncharacterized protein</fullName>
    </submittedName>
</protein>
<evidence type="ECO:0000313" key="1">
    <source>
        <dbReference type="EMBL" id="MBB5798341.1"/>
    </source>
</evidence>
<sequence length="44" mass="4996">MRLGRQRLLQARIQLIEIDAPLGCRIPQLLDHCFPVVVRGAELS</sequence>
<dbReference type="Proteomes" id="UP000590647">
    <property type="component" value="Unassembled WGS sequence"/>
</dbReference>
<gene>
    <name evidence="1" type="ORF">HDA41_006305</name>
</gene>
<proteinExistence type="predicted"/>
<name>A0A7W9LW44_9ACTN</name>
<accession>A0A7W9LW44</accession>
<organism evidence="1 2">
    <name type="scientific">Streptomyces caelestis</name>
    <dbReference type="NCBI Taxonomy" id="36816"/>
    <lineage>
        <taxon>Bacteria</taxon>
        <taxon>Bacillati</taxon>
        <taxon>Actinomycetota</taxon>
        <taxon>Actinomycetes</taxon>
        <taxon>Kitasatosporales</taxon>
        <taxon>Streptomycetaceae</taxon>
        <taxon>Streptomyces</taxon>
    </lineage>
</organism>
<dbReference type="EMBL" id="JACHNE010000001">
    <property type="protein sequence ID" value="MBB5798341.1"/>
    <property type="molecule type" value="Genomic_DNA"/>
</dbReference>
<dbReference type="AlphaFoldDB" id="A0A7W9LW44"/>